<dbReference type="VEuPathDB" id="PlasmoDB:PVX_178275"/>
<accession>A0A1G4E5S3</accession>
<keyword evidence="1" id="KW-0812">Transmembrane</keyword>
<dbReference type="AlphaFoldDB" id="A0A1G4E5S3"/>
<proteinExistence type="predicted"/>
<feature type="transmembrane region" description="Helical" evidence="1">
    <location>
        <begin position="177"/>
        <end position="198"/>
    </location>
</feature>
<evidence type="ECO:0000313" key="3">
    <source>
        <dbReference type="Proteomes" id="UP000305196"/>
    </source>
</evidence>
<keyword evidence="1" id="KW-0472">Membrane</keyword>
<dbReference type="Proteomes" id="UP000305196">
    <property type="component" value="Unassembled WGS sequence"/>
</dbReference>
<dbReference type="InterPro" id="IPR022139">
    <property type="entry name" value="Fam-L/Fam-M-like_plasmodium"/>
</dbReference>
<organism evidence="2 3">
    <name type="scientific">Plasmodium vivax</name>
    <name type="common">malaria parasite P. vivax</name>
    <dbReference type="NCBI Taxonomy" id="5855"/>
    <lineage>
        <taxon>Eukaryota</taxon>
        <taxon>Sar</taxon>
        <taxon>Alveolata</taxon>
        <taxon>Apicomplexa</taxon>
        <taxon>Aconoidasida</taxon>
        <taxon>Haemosporida</taxon>
        <taxon>Plasmodiidae</taxon>
        <taxon>Plasmodium</taxon>
        <taxon>Plasmodium (Plasmodium)</taxon>
    </lineage>
</organism>
<reference evidence="2 3" key="1">
    <citation type="submission" date="2016-07" db="EMBL/GenBank/DDBJ databases">
        <authorList>
            <consortium name="Pathogen Informatics"/>
        </authorList>
    </citation>
    <scope>NUCLEOTIDE SEQUENCE [LARGE SCALE GENOMIC DNA]</scope>
</reference>
<evidence type="ECO:0000256" key="1">
    <source>
        <dbReference type="SAM" id="Phobius"/>
    </source>
</evidence>
<dbReference type="EMBL" id="FLYI01000506">
    <property type="protein sequence ID" value="SCA82166.1"/>
    <property type="molecule type" value="Genomic_DNA"/>
</dbReference>
<dbReference type="Pfam" id="PF12420">
    <property type="entry name" value="DUF3671"/>
    <property type="match status" value="1"/>
</dbReference>
<sequence length="231" mass="27345">MCIKRCLEECVVEAEIDKTVLNKNSPYYLENNGTTNYDGYVSIYGNMKNRDSIKLKLYKTSYKHRHAKKKGLSKLDCYCEKILLDKFHHIYELAEKMKSDKKGLKRHFYIKYGTGLIFIFLIPALGFIFPILFGFKKPGTGIFDYCVKDEHETNQDNCKRIYKWHDYKHIIEGMGTFSYIFFSISGIILSLIFIYILIKVIKYERLKAGIGKINRKEYIDFCKKVFKNEEY</sequence>
<name>A0A1G4E5S3_PLAVI</name>
<evidence type="ECO:0008006" key="4">
    <source>
        <dbReference type="Google" id="ProtNLM"/>
    </source>
</evidence>
<dbReference type="VEuPathDB" id="PlasmoDB:PVW1_000008000"/>
<keyword evidence="1" id="KW-1133">Transmembrane helix</keyword>
<dbReference type="VEuPathDB" id="PlasmoDB:PVP01_1274600"/>
<evidence type="ECO:0000313" key="2">
    <source>
        <dbReference type="EMBL" id="SCA82166.1"/>
    </source>
</evidence>
<gene>
    <name evidence="2" type="ORF">PVC01_000126000</name>
</gene>
<feature type="transmembrane region" description="Helical" evidence="1">
    <location>
        <begin position="108"/>
        <end position="133"/>
    </location>
</feature>
<protein>
    <recommendedName>
        <fullName evidence="4">Variable surface protein</fullName>
    </recommendedName>
</protein>